<dbReference type="Proteomes" id="UP000235739">
    <property type="component" value="Unassembled WGS sequence"/>
</dbReference>
<protein>
    <submittedName>
        <fullName evidence="1">Uncharacterized protein</fullName>
    </submittedName>
</protein>
<comment type="caution">
    <text evidence="1">The sequence shown here is derived from an EMBL/GenBank/DDBJ whole genome shotgun (WGS) entry which is preliminary data.</text>
</comment>
<gene>
    <name evidence="1" type="ORF">CIK84_08020</name>
</gene>
<accession>A0A2N7S5R3</accession>
<sequence length="99" mass="10892">MNPTGKFVPVGESSTDVRSRISLGKAGVRRDDRYAIAVNEEGEILLTPLVSIPKRELLVWENSVIRDSLGRALQDSATGRVKRRGSFSKFAEESSDDIS</sequence>
<dbReference type="OMA" id="WQNDELR"/>
<dbReference type="AlphaFoldDB" id="A0A2N7S5R3"/>
<dbReference type="EMBL" id="PNQX01000001">
    <property type="protein sequence ID" value="PMQ21479.1"/>
    <property type="molecule type" value="Genomic_DNA"/>
</dbReference>
<proteinExistence type="predicted"/>
<reference evidence="1 2" key="1">
    <citation type="journal article" date="2017" name="Elife">
        <title>Extensive horizontal gene transfer in cheese-associated bacteria.</title>
        <authorList>
            <person name="Bonham K.S."/>
            <person name="Wolfe B.E."/>
            <person name="Dutton R.J."/>
        </authorList>
    </citation>
    <scope>NUCLEOTIDE SEQUENCE [LARGE SCALE GENOMIC DNA]</scope>
    <source>
        <strain evidence="1 2">JB182</strain>
    </source>
</reference>
<organism evidence="1 2">
    <name type="scientific">Glutamicibacter arilaitensis</name>
    <dbReference type="NCBI Taxonomy" id="256701"/>
    <lineage>
        <taxon>Bacteria</taxon>
        <taxon>Bacillati</taxon>
        <taxon>Actinomycetota</taxon>
        <taxon>Actinomycetes</taxon>
        <taxon>Micrococcales</taxon>
        <taxon>Micrococcaceae</taxon>
        <taxon>Glutamicibacter</taxon>
    </lineage>
</organism>
<evidence type="ECO:0000313" key="2">
    <source>
        <dbReference type="Proteomes" id="UP000235739"/>
    </source>
</evidence>
<evidence type="ECO:0000313" key="1">
    <source>
        <dbReference type="EMBL" id="PMQ21479.1"/>
    </source>
</evidence>
<name>A0A2N7S5R3_9MICC</name>